<dbReference type="Proteomes" id="UP000271291">
    <property type="component" value="Chromosome"/>
</dbReference>
<dbReference type="OrthoDB" id="3395612at2"/>
<reference evidence="3 5" key="1">
    <citation type="submission" date="2018-04" db="EMBL/GenBank/DDBJ databases">
        <title>Complete genome sequences of Streptomyces griseoviridis K61 and characterization of antagonistic properties of biological control agents.</title>
        <authorList>
            <person name="Mariita R.M."/>
            <person name="Sello J.K."/>
        </authorList>
    </citation>
    <scope>NUCLEOTIDE SEQUENCE [LARGE SCALE GENOMIC DNA]</scope>
    <source>
        <strain evidence="3 5">K61</strain>
    </source>
</reference>
<dbReference type="EMBL" id="CP029078">
    <property type="protein sequence ID" value="QCN87428.1"/>
    <property type="molecule type" value="Genomic_DNA"/>
</dbReference>
<keyword evidence="5" id="KW-1185">Reference proteome</keyword>
<name>A0A3Q9KNW7_STRGD</name>
<evidence type="ECO:0000313" key="3">
    <source>
        <dbReference type="EMBL" id="QCN87428.1"/>
    </source>
</evidence>
<protein>
    <submittedName>
        <fullName evidence="2">Uncharacterized protein</fullName>
    </submittedName>
</protein>
<dbReference type="EMBL" id="CP034687">
    <property type="protein sequence ID" value="AZS85722.1"/>
    <property type="molecule type" value="Genomic_DNA"/>
</dbReference>
<dbReference type="KEGG" id="sgd:ELQ87_16495"/>
<gene>
    <name evidence="3" type="ORF">DDJ31_22790</name>
    <name evidence="2" type="ORF">ELQ87_16495</name>
</gene>
<accession>A0A3Q9KNW7</accession>
<organism evidence="2 4">
    <name type="scientific">Streptomyces griseoviridis</name>
    <dbReference type="NCBI Taxonomy" id="45398"/>
    <lineage>
        <taxon>Bacteria</taxon>
        <taxon>Bacillati</taxon>
        <taxon>Actinomycetota</taxon>
        <taxon>Actinomycetes</taxon>
        <taxon>Kitasatosporales</taxon>
        <taxon>Streptomycetaceae</taxon>
        <taxon>Streptomyces</taxon>
    </lineage>
</organism>
<dbReference type="Proteomes" id="UP000501753">
    <property type="component" value="Chromosome"/>
</dbReference>
<reference evidence="2 4" key="2">
    <citation type="submission" date="2018-12" db="EMBL/GenBank/DDBJ databases">
        <title>Streptomyces griseoviridis F1-27 complete genome.</title>
        <authorList>
            <person name="Mariita R.M."/>
            <person name="Sello J.K."/>
        </authorList>
    </citation>
    <scope>NUCLEOTIDE SEQUENCE [LARGE SCALE GENOMIC DNA]</scope>
    <source>
        <strain evidence="2 4">F1-27</strain>
    </source>
</reference>
<evidence type="ECO:0000313" key="5">
    <source>
        <dbReference type="Proteomes" id="UP000501753"/>
    </source>
</evidence>
<sequence>MTEEFAVHLDGGMLEYFRDIAHEMVARFGISYAEAVARINERYEGAEISPYPDLMCHESAAFWAFGLYYFPDASGRLPSGDEDDDEGLDMSTLRVRPAPPGGSRFWPRG</sequence>
<evidence type="ECO:0000313" key="2">
    <source>
        <dbReference type="EMBL" id="AZS85722.1"/>
    </source>
</evidence>
<proteinExistence type="predicted"/>
<dbReference type="RefSeq" id="WP_127178563.1">
    <property type="nucleotide sequence ID" value="NZ_CP029078.1"/>
</dbReference>
<dbReference type="AlphaFoldDB" id="A0A3Q9KNW7"/>
<evidence type="ECO:0000313" key="4">
    <source>
        <dbReference type="Proteomes" id="UP000271291"/>
    </source>
</evidence>
<evidence type="ECO:0000256" key="1">
    <source>
        <dbReference type="SAM" id="MobiDB-lite"/>
    </source>
</evidence>
<feature type="region of interest" description="Disordered" evidence="1">
    <location>
        <begin position="78"/>
        <end position="109"/>
    </location>
</feature>